<feature type="signal peptide" evidence="1">
    <location>
        <begin position="1"/>
        <end position="17"/>
    </location>
</feature>
<keyword evidence="1" id="KW-0732">Signal</keyword>
<evidence type="ECO:0000313" key="2">
    <source>
        <dbReference type="EMBL" id="GFE65939.1"/>
    </source>
</evidence>
<keyword evidence="3" id="KW-1185">Reference proteome</keyword>
<reference evidence="2 3" key="1">
    <citation type="submission" date="2019-12" db="EMBL/GenBank/DDBJ databases">
        <title>Litoreibacter badius sp. nov., a novel bacteriochlorophyll a-containing bacterium in the genus Litoreibacter.</title>
        <authorList>
            <person name="Kanamuro M."/>
            <person name="Takabe Y."/>
            <person name="Mori K."/>
            <person name="Takaichi S."/>
            <person name="Hanada S."/>
        </authorList>
    </citation>
    <scope>NUCLEOTIDE SEQUENCE [LARGE SCALE GENOMIC DNA]</scope>
    <source>
        <strain evidence="2 3">K6</strain>
    </source>
</reference>
<feature type="chain" id="PRO_5026887855" evidence="1">
    <location>
        <begin position="18"/>
        <end position="139"/>
    </location>
</feature>
<proteinExistence type="predicted"/>
<organism evidence="2 3">
    <name type="scientific">Litoreibacter roseus</name>
    <dbReference type="NCBI Taxonomy" id="2601869"/>
    <lineage>
        <taxon>Bacteria</taxon>
        <taxon>Pseudomonadati</taxon>
        <taxon>Pseudomonadota</taxon>
        <taxon>Alphaproteobacteria</taxon>
        <taxon>Rhodobacterales</taxon>
        <taxon>Roseobacteraceae</taxon>
        <taxon>Litoreibacter</taxon>
    </lineage>
</organism>
<sequence>MKVSYIALALLATPAAATDDLDLISPSEFEAFTSGSTLYFNRRGAPYGAEQYLGGRKVIWTFLDGTCQRGIWYAAQDEICFVYDGQAGAQCWYFFKTGDTKSARVVGDNPVNDLTVVGQDTQPLSCPGPGVGVSYTPAG</sequence>
<gene>
    <name evidence="2" type="ORF">KIN_30130</name>
</gene>
<dbReference type="OrthoDB" id="7304934at2"/>
<dbReference type="AlphaFoldDB" id="A0A6N6JKH9"/>
<evidence type="ECO:0000256" key="1">
    <source>
        <dbReference type="SAM" id="SignalP"/>
    </source>
</evidence>
<comment type="caution">
    <text evidence="2">The sequence shown here is derived from an EMBL/GenBank/DDBJ whole genome shotgun (WGS) entry which is preliminary data.</text>
</comment>
<dbReference type="Proteomes" id="UP000436822">
    <property type="component" value="Unassembled WGS sequence"/>
</dbReference>
<accession>A0A6N6JKH9</accession>
<dbReference type="EMBL" id="BLJE01000003">
    <property type="protein sequence ID" value="GFE65939.1"/>
    <property type="molecule type" value="Genomic_DNA"/>
</dbReference>
<name>A0A6N6JKH9_9RHOB</name>
<dbReference type="RefSeq" id="WP_159808500.1">
    <property type="nucleotide sequence ID" value="NZ_BLJE01000003.1"/>
</dbReference>
<protein>
    <submittedName>
        <fullName evidence="2">Uncharacterized protein</fullName>
    </submittedName>
</protein>
<evidence type="ECO:0000313" key="3">
    <source>
        <dbReference type="Proteomes" id="UP000436822"/>
    </source>
</evidence>